<gene>
    <name evidence="1" type="ORF">RFI_22249</name>
</gene>
<proteinExistence type="predicted"/>
<organism evidence="1 2">
    <name type="scientific">Reticulomyxa filosa</name>
    <dbReference type="NCBI Taxonomy" id="46433"/>
    <lineage>
        <taxon>Eukaryota</taxon>
        <taxon>Sar</taxon>
        <taxon>Rhizaria</taxon>
        <taxon>Retaria</taxon>
        <taxon>Foraminifera</taxon>
        <taxon>Monothalamids</taxon>
        <taxon>Reticulomyxidae</taxon>
        <taxon>Reticulomyxa</taxon>
    </lineage>
</organism>
<dbReference type="AlphaFoldDB" id="X6MM68"/>
<sequence>MVLKEHANQSVNLMVYSQMLTYKLEKQMAHNVLPLSSSIKEAHIRKVVGNEVYNRVELFLKEKGGFLVGVHLSAMEKNFQTEDQVKQLKNAFIKFGRFDTETKNEVSRQLDVYIEKLQLRSKINDTIFEAQEVRKSIAEVVVTKEVDDEVLISEQNCSSVAKILGNGTNITKHIFETKKIISVQEEAVTAEHNVLNSILYNLYKAKDYVFGTKDADKYDVDLIKQKAHEVKAEVVKIDGGVEAFDKKFNANMSLLATESLAKCKLKGLHDYFTQENTKYSADLFVAAYNNCDKAYGNNGYIIPEVAQAVEGMMVSYTQNQIASLDINDYVNGSDGSVNGATFIEDVLHQLPSTATTVEA</sequence>
<keyword evidence="2" id="KW-1185">Reference proteome</keyword>
<dbReference type="Proteomes" id="UP000023152">
    <property type="component" value="Unassembled WGS sequence"/>
</dbReference>
<accession>X6MM68</accession>
<evidence type="ECO:0000313" key="2">
    <source>
        <dbReference type="Proteomes" id="UP000023152"/>
    </source>
</evidence>
<comment type="caution">
    <text evidence="1">The sequence shown here is derived from an EMBL/GenBank/DDBJ whole genome shotgun (WGS) entry which is preliminary data.</text>
</comment>
<evidence type="ECO:0000313" key="1">
    <source>
        <dbReference type="EMBL" id="ETO15113.1"/>
    </source>
</evidence>
<name>X6MM68_RETFI</name>
<dbReference type="EMBL" id="ASPP01019459">
    <property type="protein sequence ID" value="ETO15113.1"/>
    <property type="molecule type" value="Genomic_DNA"/>
</dbReference>
<protein>
    <submittedName>
        <fullName evidence="1">Uncharacterized protein</fullName>
    </submittedName>
</protein>
<reference evidence="1 2" key="1">
    <citation type="journal article" date="2013" name="Curr. Biol.">
        <title>The Genome of the Foraminiferan Reticulomyxa filosa.</title>
        <authorList>
            <person name="Glockner G."/>
            <person name="Hulsmann N."/>
            <person name="Schleicher M."/>
            <person name="Noegel A.A."/>
            <person name="Eichinger L."/>
            <person name="Gallinger C."/>
            <person name="Pawlowski J."/>
            <person name="Sierra R."/>
            <person name="Euteneuer U."/>
            <person name="Pillet L."/>
            <person name="Moustafa A."/>
            <person name="Platzer M."/>
            <person name="Groth M."/>
            <person name="Szafranski K."/>
            <person name="Schliwa M."/>
        </authorList>
    </citation>
    <scope>NUCLEOTIDE SEQUENCE [LARGE SCALE GENOMIC DNA]</scope>
</reference>